<dbReference type="PANTHER" id="PTHR15243:SF0">
    <property type="entry name" value="SERINE_THREONINE-PROTEIN KINASE 19"/>
    <property type="match status" value="1"/>
</dbReference>
<dbReference type="AlphaFoldDB" id="A0A9P4YAH7"/>
<dbReference type="EMBL" id="MU032345">
    <property type="protein sequence ID" value="KAF3769287.1"/>
    <property type="molecule type" value="Genomic_DNA"/>
</dbReference>
<organism evidence="3 4">
    <name type="scientific">Cryphonectria parasitica (strain ATCC 38755 / EP155)</name>
    <dbReference type="NCBI Taxonomy" id="660469"/>
    <lineage>
        <taxon>Eukaryota</taxon>
        <taxon>Fungi</taxon>
        <taxon>Dikarya</taxon>
        <taxon>Ascomycota</taxon>
        <taxon>Pezizomycotina</taxon>
        <taxon>Sordariomycetes</taxon>
        <taxon>Sordariomycetidae</taxon>
        <taxon>Diaporthales</taxon>
        <taxon>Cryphonectriaceae</taxon>
        <taxon>Cryphonectria-Endothia species complex</taxon>
        <taxon>Cryphonectria</taxon>
    </lineage>
</organism>
<evidence type="ECO:0000313" key="3">
    <source>
        <dbReference type="EMBL" id="KAF3769287.1"/>
    </source>
</evidence>
<evidence type="ECO:0008006" key="5">
    <source>
        <dbReference type="Google" id="ProtNLM"/>
    </source>
</evidence>
<feature type="compositionally biased region" description="Basic residues" evidence="2">
    <location>
        <begin position="13"/>
        <end position="28"/>
    </location>
</feature>
<evidence type="ECO:0000313" key="4">
    <source>
        <dbReference type="Proteomes" id="UP000803844"/>
    </source>
</evidence>
<dbReference type="GO" id="GO:0046579">
    <property type="term" value="P:positive regulation of Ras protein signal transduction"/>
    <property type="evidence" value="ECO:0007669"/>
    <property type="project" value="TreeGrafter"/>
</dbReference>
<dbReference type="InterPro" id="IPR018865">
    <property type="entry name" value="STK19-like"/>
</dbReference>
<dbReference type="Proteomes" id="UP000803844">
    <property type="component" value="Unassembled WGS sequence"/>
</dbReference>
<evidence type="ECO:0000256" key="1">
    <source>
        <dbReference type="ARBA" id="ARBA00093458"/>
    </source>
</evidence>
<dbReference type="PANTHER" id="PTHR15243">
    <property type="entry name" value="SERINE/THREONINE-PROTEIN KINASE 19"/>
    <property type="match status" value="1"/>
</dbReference>
<dbReference type="RefSeq" id="XP_040780248.1">
    <property type="nucleotide sequence ID" value="XM_040916686.1"/>
</dbReference>
<dbReference type="Pfam" id="PF10494">
    <property type="entry name" value="Stk19"/>
    <property type="match status" value="1"/>
</dbReference>
<keyword evidence="4" id="KW-1185">Reference proteome</keyword>
<dbReference type="OrthoDB" id="3980126at2759"/>
<dbReference type="GeneID" id="63833815"/>
<feature type="compositionally biased region" description="Low complexity" evidence="2">
    <location>
        <begin position="278"/>
        <end position="288"/>
    </location>
</feature>
<evidence type="ECO:0000256" key="2">
    <source>
        <dbReference type="SAM" id="MobiDB-lite"/>
    </source>
</evidence>
<feature type="region of interest" description="Disordered" evidence="2">
    <location>
        <begin position="268"/>
        <end position="290"/>
    </location>
</feature>
<protein>
    <recommendedName>
        <fullName evidence="5">Serine-threonine protein kinase 19</fullName>
    </recommendedName>
</protein>
<comment type="similarity">
    <text evidence="1">Belongs to the STK19 family.</text>
</comment>
<comment type="caution">
    <text evidence="3">The sequence shown here is derived from an EMBL/GenBank/DDBJ whole genome shotgun (WGS) entry which is preliminary data.</text>
</comment>
<accession>A0A9P4YAH7</accession>
<sequence>MTSRLRAILGTSHRVKKKKRPSSPRRTSKPQSNTSSPGQAPYDDFTNDPEGPLPDAGLVTALVTDLTLRDVPQAMRYAQAHMFTPLPEQPASWGLGSARVAEVFGFRQGLPRVTTSAHLHGLLRSPTAVERETAELGRAGVVRKVIVLRRGRLLVEGGELDRMVKNSTALSDETKLAFSAWLAANPTKLKVPAADVHHKGGEGKLMPEQADQLVRAGFLTAYHDLDIGHVPSSFASPEDRGTLLSLAAVSRAATGSFAAVGGEGAIHSAGGSGGARSGGAESRSSGGATSDLSLAVPGQGAFLKLETAALAHLTSLLRRSNSTYGETTEDLLRERWDGGVAKWREFRGLAFAWVLHEAVGAGLVEVFETGSVGRGVRLLS</sequence>
<reference evidence="3" key="1">
    <citation type="journal article" date="2020" name="Phytopathology">
        <title>Genome sequence of the chestnut blight fungus Cryphonectria parasitica EP155: A fundamental resource for an archetypical invasive plant pathogen.</title>
        <authorList>
            <person name="Crouch J.A."/>
            <person name="Dawe A."/>
            <person name="Aerts A."/>
            <person name="Barry K."/>
            <person name="Churchill A.C.L."/>
            <person name="Grimwood J."/>
            <person name="Hillman B."/>
            <person name="Milgroom M.G."/>
            <person name="Pangilinan J."/>
            <person name="Smith M."/>
            <person name="Salamov A."/>
            <person name="Schmutz J."/>
            <person name="Yadav J."/>
            <person name="Grigoriev I.V."/>
            <person name="Nuss D."/>
        </authorList>
    </citation>
    <scope>NUCLEOTIDE SEQUENCE</scope>
    <source>
        <strain evidence="3">EP155</strain>
    </source>
</reference>
<name>A0A9P4YAH7_CRYP1</name>
<gene>
    <name evidence="3" type="ORF">M406DRAFT_250296</name>
</gene>
<feature type="region of interest" description="Disordered" evidence="2">
    <location>
        <begin position="1"/>
        <end position="53"/>
    </location>
</feature>
<proteinExistence type="inferred from homology"/>